<proteinExistence type="inferred from homology"/>
<dbReference type="PANTHER" id="PTHR33258">
    <property type="entry name" value="TRANSPOSASE INSL FOR INSERTION SEQUENCE ELEMENT IS186A-RELATED"/>
    <property type="match status" value="1"/>
</dbReference>
<evidence type="ECO:0000313" key="6">
    <source>
        <dbReference type="EMBL" id="KAA6344141.1"/>
    </source>
</evidence>
<gene>
    <name evidence="7" type="ORF">EZS27_000695</name>
    <name evidence="6" type="ORF">EZS27_008223</name>
</gene>
<evidence type="ECO:0000256" key="4">
    <source>
        <dbReference type="ARBA" id="ARBA00023172"/>
    </source>
</evidence>
<comment type="caution">
    <text evidence="7">The sequence shown here is derived from an EMBL/GenBank/DDBJ whole genome shotgun (WGS) entry which is preliminary data.</text>
</comment>
<comment type="similarity">
    <text evidence="1">Belongs to the transposase 11 family.</text>
</comment>
<evidence type="ECO:0000259" key="5">
    <source>
        <dbReference type="Pfam" id="PF01609"/>
    </source>
</evidence>
<dbReference type="InterPro" id="IPR047952">
    <property type="entry name" value="Transpos_IS4"/>
</dbReference>
<keyword evidence="3" id="KW-0238">DNA-binding</keyword>
<dbReference type="EMBL" id="SNRY01000233">
    <property type="protein sequence ID" value="KAA6344141.1"/>
    <property type="molecule type" value="Genomic_DNA"/>
</dbReference>
<organism evidence="7">
    <name type="scientific">termite gut metagenome</name>
    <dbReference type="NCBI Taxonomy" id="433724"/>
    <lineage>
        <taxon>unclassified sequences</taxon>
        <taxon>metagenomes</taxon>
        <taxon>organismal metagenomes</taxon>
    </lineage>
</organism>
<dbReference type="GO" id="GO:0006313">
    <property type="term" value="P:DNA transposition"/>
    <property type="evidence" value="ECO:0007669"/>
    <property type="project" value="InterPro"/>
</dbReference>
<evidence type="ECO:0000256" key="2">
    <source>
        <dbReference type="ARBA" id="ARBA00022578"/>
    </source>
</evidence>
<evidence type="ECO:0000256" key="1">
    <source>
        <dbReference type="ARBA" id="ARBA00010075"/>
    </source>
</evidence>
<dbReference type="Pfam" id="PF01609">
    <property type="entry name" value="DDE_Tnp_1"/>
    <property type="match status" value="1"/>
</dbReference>
<dbReference type="PANTHER" id="PTHR33258:SF1">
    <property type="entry name" value="TRANSPOSASE INSL FOR INSERTION SEQUENCE ELEMENT IS186A-RELATED"/>
    <property type="match status" value="1"/>
</dbReference>
<dbReference type="GO" id="GO:0004803">
    <property type="term" value="F:transposase activity"/>
    <property type="evidence" value="ECO:0007669"/>
    <property type="project" value="InterPro"/>
</dbReference>
<evidence type="ECO:0000313" key="7">
    <source>
        <dbReference type="EMBL" id="KAA6351898.1"/>
    </source>
</evidence>
<dbReference type="SUPFAM" id="SSF53098">
    <property type="entry name" value="Ribonuclease H-like"/>
    <property type="match status" value="1"/>
</dbReference>
<dbReference type="EMBL" id="SNRY01000007">
    <property type="protein sequence ID" value="KAA6351898.1"/>
    <property type="molecule type" value="Genomic_DNA"/>
</dbReference>
<protein>
    <recommendedName>
        <fullName evidence="5">Transposase IS4-like domain-containing protein</fullName>
    </recommendedName>
</protein>
<dbReference type="InterPro" id="IPR012337">
    <property type="entry name" value="RNaseH-like_sf"/>
</dbReference>
<dbReference type="AlphaFoldDB" id="A0A5J4T1F8"/>
<dbReference type="InterPro" id="IPR002559">
    <property type="entry name" value="Transposase_11"/>
</dbReference>
<sequence length="430" mass="50141">MGFCRRESKLKPSVFFELLFYCASRTENSSLSFMVSYLESKFGIQIRKQSLAGRFTSQSVDYIQSVLKEVISERLNFIYSDRLLTGFKRVRIKDSSKIMVPSNMESNYPGCGGDIHSRSKAGLSIQYEYDLKRGEITALSITAGNRNDRADAGQSASQMDAGDLIIRDLGYFSTDVFEKCLDSKAFFLSRLDASTNVYDMENKLISFKSVYKEMSESGILQKEMNVFIGKKKRVPVRLILGIVPEEVYKQRIRQKTQKSKGQGRGQLTEETKTRSRFSLFITNADREALPMEHAFPLYRLRWQIELNFKIWKSVFKIDKLQQMKEERYITLLLTKLLLIIINMQIIYSVQQFFADRRPDKIPIISLNKAMKTFSSLFDEIFSMFRQNYRKMTITAQNIMKRLSENHWLESKKKKQCFPEIIELFICKSEK</sequence>
<keyword evidence="4" id="KW-0233">DNA recombination</keyword>
<feature type="domain" description="Transposase IS4-like" evidence="5">
    <location>
        <begin position="87"/>
        <end position="337"/>
    </location>
</feature>
<keyword evidence="2" id="KW-0815">Transposition</keyword>
<dbReference type="GO" id="GO:0003677">
    <property type="term" value="F:DNA binding"/>
    <property type="evidence" value="ECO:0007669"/>
    <property type="project" value="UniProtKB-KW"/>
</dbReference>
<reference evidence="7" key="1">
    <citation type="submission" date="2019-03" db="EMBL/GenBank/DDBJ databases">
        <title>Single cell metagenomics reveals metabolic interactions within the superorganism composed of flagellate Streblomastix strix and complex community of Bacteroidetes bacteria on its surface.</title>
        <authorList>
            <person name="Treitli S.C."/>
            <person name="Kolisko M."/>
            <person name="Husnik F."/>
            <person name="Keeling P."/>
            <person name="Hampl V."/>
        </authorList>
    </citation>
    <scope>NUCLEOTIDE SEQUENCE</scope>
    <source>
        <strain evidence="7">STM</strain>
    </source>
</reference>
<dbReference type="NCBIfam" id="NF033592">
    <property type="entry name" value="transpos_IS4_1"/>
    <property type="match status" value="1"/>
</dbReference>
<accession>A0A5J4T1F8</accession>
<name>A0A5J4T1F8_9ZZZZ</name>
<evidence type="ECO:0000256" key="3">
    <source>
        <dbReference type="ARBA" id="ARBA00023125"/>
    </source>
</evidence>